<dbReference type="AlphaFoldDB" id="G9NG46"/>
<dbReference type="KEGG" id="tatv:25783003"/>
<accession>G9NG46</accession>
<dbReference type="EMBL" id="ABDG02000014">
    <property type="protein sequence ID" value="EHK50258.1"/>
    <property type="molecule type" value="Genomic_DNA"/>
</dbReference>
<proteinExistence type="predicted"/>
<evidence type="ECO:0000256" key="1">
    <source>
        <dbReference type="SAM" id="MobiDB-lite"/>
    </source>
</evidence>
<dbReference type="OrthoDB" id="10477242at2759"/>
<dbReference type="Proteomes" id="UP000005426">
    <property type="component" value="Unassembled WGS sequence"/>
</dbReference>
<evidence type="ECO:0000313" key="3">
    <source>
        <dbReference type="Proteomes" id="UP000005426"/>
    </source>
</evidence>
<name>G9NG46_HYPAI</name>
<evidence type="ECO:0000313" key="2">
    <source>
        <dbReference type="EMBL" id="EHK50258.1"/>
    </source>
</evidence>
<sequence>MNQPRRQRVSQLGSRRTRVTSGNRTRCYTSDDENDASALLCGSIEDLGEDAKFLLQAGDHEDCQIIMSSAAKLTAMERMMLPSRVVSRIVKADNRLRAKRRAVKRREEKKKLLAELNRIIAAPRGHTVTCRHRDQLRVSSEAFKKALESHKSLVEEHDENLAIIQLQKQLLQLQEQEGESLATIQLEQQLLQSKLQLIQLRRRLLEWLIEDGLNILAWNALPSREYRDAWLAKHFSSDVPGNGPSPIL</sequence>
<feature type="compositionally biased region" description="Polar residues" evidence="1">
    <location>
        <begin position="9"/>
        <end position="28"/>
    </location>
</feature>
<dbReference type="HOGENOM" id="CLU_1120293_0_0_1"/>
<organism evidence="2 3">
    <name type="scientific">Hypocrea atroviridis (strain ATCC 20476 / IMI 206040)</name>
    <name type="common">Trichoderma atroviride</name>
    <dbReference type="NCBI Taxonomy" id="452589"/>
    <lineage>
        <taxon>Eukaryota</taxon>
        <taxon>Fungi</taxon>
        <taxon>Dikarya</taxon>
        <taxon>Ascomycota</taxon>
        <taxon>Pezizomycotina</taxon>
        <taxon>Sordariomycetes</taxon>
        <taxon>Hypocreomycetidae</taxon>
        <taxon>Hypocreales</taxon>
        <taxon>Hypocreaceae</taxon>
        <taxon>Trichoderma</taxon>
    </lineage>
</organism>
<protein>
    <submittedName>
        <fullName evidence="2">Uncharacterized protein</fullName>
    </submittedName>
</protein>
<keyword evidence="3" id="KW-1185">Reference proteome</keyword>
<feature type="region of interest" description="Disordered" evidence="1">
    <location>
        <begin position="1"/>
        <end position="28"/>
    </location>
</feature>
<reference evidence="2 3" key="1">
    <citation type="journal article" date="2011" name="Genome Biol.">
        <title>Comparative genome sequence analysis underscores mycoparasitism as the ancestral life style of Trichoderma.</title>
        <authorList>
            <person name="Kubicek C.P."/>
            <person name="Herrera-Estrella A."/>
            <person name="Seidl-Seiboth V."/>
            <person name="Martinez D.A."/>
            <person name="Druzhinina I.S."/>
            <person name="Thon M."/>
            <person name="Zeilinger S."/>
            <person name="Casas-Flores S."/>
            <person name="Horwitz B.A."/>
            <person name="Mukherjee P.K."/>
            <person name="Mukherjee M."/>
            <person name="Kredics L."/>
            <person name="Alcaraz L.D."/>
            <person name="Aerts A."/>
            <person name="Antal Z."/>
            <person name="Atanasova L."/>
            <person name="Cervantes-Badillo M.G."/>
            <person name="Challacombe J."/>
            <person name="Chertkov O."/>
            <person name="McCluskey K."/>
            <person name="Coulpier F."/>
            <person name="Deshpande N."/>
            <person name="von Doehren H."/>
            <person name="Ebbole D.J."/>
            <person name="Esquivel-Naranjo E.U."/>
            <person name="Fekete E."/>
            <person name="Flipphi M."/>
            <person name="Glaser F."/>
            <person name="Gomez-Rodriguez E.Y."/>
            <person name="Gruber S."/>
            <person name="Han C."/>
            <person name="Henrissat B."/>
            <person name="Hermosa R."/>
            <person name="Hernandez-Onate M."/>
            <person name="Karaffa L."/>
            <person name="Kosti I."/>
            <person name="Le Crom S."/>
            <person name="Lindquist E."/>
            <person name="Lucas S."/>
            <person name="Luebeck M."/>
            <person name="Luebeck P.S."/>
            <person name="Margeot A."/>
            <person name="Metz B."/>
            <person name="Misra M."/>
            <person name="Nevalainen H."/>
            <person name="Omann M."/>
            <person name="Packer N."/>
            <person name="Perrone G."/>
            <person name="Uresti-Rivera E.E."/>
            <person name="Salamov A."/>
            <person name="Schmoll M."/>
            <person name="Seiboth B."/>
            <person name="Shapiro H."/>
            <person name="Sukno S."/>
            <person name="Tamayo-Ramos J.A."/>
            <person name="Tisch D."/>
            <person name="Wiest A."/>
            <person name="Wilkinson H.H."/>
            <person name="Zhang M."/>
            <person name="Coutinho P.M."/>
            <person name="Kenerley C.M."/>
            <person name="Monte E."/>
            <person name="Baker S.E."/>
            <person name="Grigoriev I.V."/>
        </authorList>
    </citation>
    <scope>NUCLEOTIDE SEQUENCE [LARGE SCALE GENOMIC DNA]</scope>
    <source>
        <strain evidence="3">ATCC 20476 / IMI 206040</strain>
    </source>
</reference>
<comment type="caution">
    <text evidence="2">The sequence shown here is derived from an EMBL/GenBank/DDBJ whole genome shotgun (WGS) entry which is preliminary data.</text>
</comment>
<gene>
    <name evidence="2" type="ORF">TRIATDRAFT_314460</name>
</gene>
<dbReference type="GeneID" id="25783003"/>